<name>A0ABM3REF8_SPIOL</name>
<sequence>MLDLLLCLLFQHDLTPIEIAAREDNLAIVDTLFDFTAPIPHISTWDDFHGIYDYINSQEAKDQRELQAEIKFLEAKENGAQATRINDYMTAVYWYTEVWFRTSNL</sequence>
<keyword evidence="3" id="KW-1185">Reference proteome</keyword>
<dbReference type="Proteomes" id="UP000813463">
    <property type="component" value="Chromosome 3"/>
</dbReference>
<feature type="coiled-coil region" evidence="1">
    <location>
        <begin position="56"/>
        <end position="83"/>
    </location>
</feature>
<reference evidence="3" key="1">
    <citation type="journal article" date="2021" name="Nat. Commun.">
        <title>Genomic analyses provide insights into spinach domestication and the genetic basis of agronomic traits.</title>
        <authorList>
            <person name="Cai X."/>
            <person name="Sun X."/>
            <person name="Xu C."/>
            <person name="Sun H."/>
            <person name="Wang X."/>
            <person name="Ge C."/>
            <person name="Zhang Z."/>
            <person name="Wang Q."/>
            <person name="Fei Z."/>
            <person name="Jiao C."/>
            <person name="Wang Q."/>
        </authorList>
    </citation>
    <scope>NUCLEOTIDE SEQUENCE [LARGE SCALE GENOMIC DNA]</scope>
    <source>
        <strain evidence="3">cv. Varoflay</strain>
    </source>
</reference>
<evidence type="ECO:0000256" key="2">
    <source>
        <dbReference type="SAM" id="SignalP"/>
    </source>
</evidence>
<keyword evidence="1" id="KW-0175">Coiled coil</keyword>
<feature type="signal peptide" evidence="2">
    <location>
        <begin position="1"/>
        <end position="16"/>
    </location>
</feature>
<dbReference type="GeneID" id="110798963"/>
<dbReference type="PANTHER" id="PTHR46224:SF67">
    <property type="entry name" value="HSP70-HSP90 ORGANIZING PROTEIN 3-LIKE"/>
    <property type="match status" value="1"/>
</dbReference>
<keyword evidence="2" id="KW-0732">Signal</keyword>
<gene>
    <name evidence="4" type="primary">LOC110798963</name>
</gene>
<proteinExistence type="predicted"/>
<dbReference type="RefSeq" id="XP_056693996.1">
    <property type="nucleotide sequence ID" value="XM_056838018.1"/>
</dbReference>
<accession>A0ABM3REF8</accession>
<evidence type="ECO:0000256" key="1">
    <source>
        <dbReference type="SAM" id="Coils"/>
    </source>
</evidence>
<evidence type="ECO:0000313" key="3">
    <source>
        <dbReference type="Proteomes" id="UP000813463"/>
    </source>
</evidence>
<reference evidence="4" key="2">
    <citation type="submission" date="2025-08" db="UniProtKB">
        <authorList>
            <consortium name="RefSeq"/>
        </authorList>
    </citation>
    <scope>IDENTIFICATION</scope>
    <source>
        <tissue evidence="4">Leaf</tissue>
    </source>
</reference>
<organism evidence="3 4">
    <name type="scientific">Spinacia oleracea</name>
    <name type="common">Spinach</name>
    <dbReference type="NCBI Taxonomy" id="3562"/>
    <lineage>
        <taxon>Eukaryota</taxon>
        <taxon>Viridiplantae</taxon>
        <taxon>Streptophyta</taxon>
        <taxon>Embryophyta</taxon>
        <taxon>Tracheophyta</taxon>
        <taxon>Spermatophyta</taxon>
        <taxon>Magnoliopsida</taxon>
        <taxon>eudicotyledons</taxon>
        <taxon>Gunneridae</taxon>
        <taxon>Pentapetalae</taxon>
        <taxon>Caryophyllales</taxon>
        <taxon>Chenopodiaceae</taxon>
        <taxon>Chenopodioideae</taxon>
        <taxon>Anserineae</taxon>
        <taxon>Spinacia</taxon>
    </lineage>
</organism>
<feature type="chain" id="PRO_5045192763" evidence="2">
    <location>
        <begin position="17"/>
        <end position="105"/>
    </location>
</feature>
<protein>
    <submittedName>
        <fullName evidence="4">Uncharacterized protein</fullName>
    </submittedName>
</protein>
<dbReference type="InterPro" id="IPR051616">
    <property type="entry name" value="Cul2-RING_E3_ligase_SR"/>
</dbReference>
<dbReference type="PANTHER" id="PTHR46224">
    <property type="entry name" value="ANKYRIN REPEAT FAMILY PROTEIN"/>
    <property type="match status" value="1"/>
</dbReference>
<evidence type="ECO:0000313" key="4">
    <source>
        <dbReference type="RefSeq" id="XP_056693996.1"/>
    </source>
</evidence>